<reference evidence="1 2" key="1">
    <citation type="journal article" date="2019" name="Sci. Rep.">
        <title>A high-quality genome of Eragrostis curvula grass provides insights into Poaceae evolution and supports new strategies to enhance forage quality.</title>
        <authorList>
            <person name="Carballo J."/>
            <person name="Santos B.A.C.M."/>
            <person name="Zappacosta D."/>
            <person name="Garbus I."/>
            <person name="Selva J.P."/>
            <person name="Gallo C.A."/>
            <person name="Diaz A."/>
            <person name="Albertini E."/>
            <person name="Caccamo M."/>
            <person name="Echenique V."/>
        </authorList>
    </citation>
    <scope>NUCLEOTIDE SEQUENCE [LARGE SCALE GENOMIC DNA]</scope>
    <source>
        <strain evidence="2">cv. Victoria</strain>
        <tissue evidence="1">Leaf</tissue>
    </source>
</reference>
<evidence type="ECO:0000313" key="1">
    <source>
        <dbReference type="EMBL" id="TVU18622.1"/>
    </source>
</evidence>
<proteinExistence type="predicted"/>
<keyword evidence="2" id="KW-1185">Reference proteome</keyword>
<protein>
    <submittedName>
        <fullName evidence="1">Uncharacterized protein</fullName>
    </submittedName>
</protein>
<dbReference type="Proteomes" id="UP000324897">
    <property type="component" value="Chromosome 7"/>
</dbReference>
<name>A0A5J9U4I6_9POAL</name>
<organism evidence="1 2">
    <name type="scientific">Eragrostis curvula</name>
    <name type="common">weeping love grass</name>
    <dbReference type="NCBI Taxonomy" id="38414"/>
    <lineage>
        <taxon>Eukaryota</taxon>
        <taxon>Viridiplantae</taxon>
        <taxon>Streptophyta</taxon>
        <taxon>Embryophyta</taxon>
        <taxon>Tracheophyta</taxon>
        <taxon>Spermatophyta</taxon>
        <taxon>Magnoliopsida</taxon>
        <taxon>Liliopsida</taxon>
        <taxon>Poales</taxon>
        <taxon>Poaceae</taxon>
        <taxon>PACMAD clade</taxon>
        <taxon>Chloridoideae</taxon>
        <taxon>Eragrostideae</taxon>
        <taxon>Eragrostidinae</taxon>
        <taxon>Eragrostis</taxon>
    </lineage>
</organism>
<dbReference type="AlphaFoldDB" id="A0A5J9U4I6"/>
<evidence type="ECO:0000313" key="2">
    <source>
        <dbReference type="Proteomes" id="UP000324897"/>
    </source>
</evidence>
<dbReference type="Gramene" id="TVU18622">
    <property type="protein sequence ID" value="TVU18622"/>
    <property type="gene ID" value="EJB05_34729"/>
</dbReference>
<accession>A0A5J9U4I6</accession>
<dbReference type="EMBL" id="RWGY01000029">
    <property type="protein sequence ID" value="TVU18622.1"/>
    <property type="molecule type" value="Genomic_DNA"/>
</dbReference>
<gene>
    <name evidence="1" type="ORF">EJB05_34729</name>
</gene>
<comment type="caution">
    <text evidence="1">The sequence shown here is derived from an EMBL/GenBank/DDBJ whole genome shotgun (WGS) entry which is preliminary data.</text>
</comment>
<sequence length="93" mass="10667">MPWRRMTMEAMEELLFHLSVSMRQAASPQHFFNAVALGNIREALRKSSQSGRNYFSYELENVIKLYNAKPGCARRIIGLLNSNSAQHHDATAW</sequence>